<keyword evidence="3" id="KW-1185">Reference proteome</keyword>
<proteinExistence type="predicted"/>
<sequence>MRNLRSLIILLMTLHCCALNSHAQDKLGGAGADSKMLPGGSDGGGGGGLYTPNLYDGSATVNIPIYQYSAEDGSFGVGFSFNTRGIKVDAIASSAGQGWEFSLPNITRVVKDLPDEVNFGADTFLYAPVYDYNPGGEQYKLNNFYWMKGRYAVYSESGSTADPNIYRDGEADDYVVNLGSGSFTFNLGKNNYIFTNPARSVKVELLLNGAVITSVNDFQVIGIDEQQKLEFRITDEGGTQYRFIRGDFEMRTIEDEHGQGMELVSYWLTTKWVIKEVTLPGGAKITYNYDHIIRPGGSVVGYRSYSLKEGGGSIGSLSMSDERTYNPRFAIPTAIQYPNAVELLFNYDSQKRPDFPYGALRSLKTHTTYNCIEYKLHQSFWYDSTGQPVAIPYAQGLVTYDGKARLRLDSVSIASCDGTVTESYFRFEYSPLRFPRRLSVSQDYFGYYNGAVYSGSDPNTIPYHQRWWPGNPNPGYYGIYRTYNPAGIEAGILRKITNAYGGTTSFYYGGHVLSTVLPGLPTDDNFMGDGENDGIRLDSVVEKEQYHIENSRVTRFIYSGGQRFLDGGYFYSPLAWKTVGGVLTMFSMNYTGNYVTPHHLVGGSNHGYSNVTVESRMGNGTLLSKKAYVFTNLYDAYSGIQTRYTIVGGGKHFYQYPFTDKSYLRDWEMGLPLSVTEYDNNNRIVKQTLNTYDFRVDSMSAVGKVENRKAGKMSLYDTPLPGAPTQMSTRDSLDYYRPYRGWALPLRTVTRKYFSDAQYVADTTLFAYDARNNLSEIITTNSKGQKMRTVTVYNYSVATQSASQTIYQMNQAGLEKKLGMERWIMGTTRAEDQLLDASISTFSYQNGILLPKALYAFESATLPDYNTYTGAGNVPVPPLYQRFHTAFLGNAVTYFQKVSEVQASDSKGNPLETLLPLSGQYKSMIWDTLTGQKLAEASCRLADMGYTGFDVSHKGSFSYNSGGITWVADAPAGRNAYSFGSGAVTRSGFTPNKPYRIGFWSNGTPTCTIGSTPVSLVAAPAQGNWTYYEAGFTPATGSDVLSISGPSLKYIDELRLYPANAAIQCYSYEQMFGKRADIDHSGRMTYYEYDKLGRRTIIRNQEGAILSKTEFYIGQ</sequence>
<evidence type="ECO:0008006" key="4">
    <source>
        <dbReference type="Google" id="ProtNLM"/>
    </source>
</evidence>
<gene>
    <name evidence="2" type="ORF">SAMN04488128_103706</name>
</gene>
<feature type="signal peptide" evidence="1">
    <location>
        <begin position="1"/>
        <end position="23"/>
    </location>
</feature>
<dbReference type="OrthoDB" id="680656at2"/>
<dbReference type="InterPro" id="IPR018247">
    <property type="entry name" value="EF_Hand_1_Ca_BS"/>
</dbReference>
<dbReference type="PROSITE" id="PS00018">
    <property type="entry name" value="EF_HAND_1"/>
    <property type="match status" value="1"/>
</dbReference>
<dbReference type="EMBL" id="FUWZ01000003">
    <property type="protein sequence ID" value="SKA32719.1"/>
    <property type="molecule type" value="Genomic_DNA"/>
</dbReference>
<organism evidence="2 3">
    <name type="scientific">Chitinophaga eiseniae</name>
    <dbReference type="NCBI Taxonomy" id="634771"/>
    <lineage>
        <taxon>Bacteria</taxon>
        <taxon>Pseudomonadati</taxon>
        <taxon>Bacteroidota</taxon>
        <taxon>Chitinophagia</taxon>
        <taxon>Chitinophagales</taxon>
        <taxon>Chitinophagaceae</taxon>
        <taxon>Chitinophaga</taxon>
    </lineage>
</organism>
<dbReference type="AlphaFoldDB" id="A0A1T4SX34"/>
<evidence type="ECO:0000313" key="3">
    <source>
        <dbReference type="Proteomes" id="UP000190367"/>
    </source>
</evidence>
<dbReference type="Proteomes" id="UP000190367">
    <property type="component" value="Unassembled WGS sequence"/>
</dbReference>
<reference evidence="3" key="1">
    <citation type="submission" date="2017-02" db="EMBL/GenBank/DDBJ databases">
        <authorList>
            <person name="Varghese N."/>
            <person name="Submissions S."/>
        </authorList>
    </citation>
    <scope>NUCLEOTIDE SEQUENCE [LARGE SCALE GENOMIC DNA]</scope>
    <source>
        <strain evidence="3">DSM 22224</strain>
    </source>
</reference>
<keyword evidence="1" id="KW-0732">Signal</keyword>
<name>A0A1T4SX34_9BACT</name>
<dbReference type="RefSeq" id="WP_143313035.1">
    <property type="nucleotide sequence ID" value="NZ_FUWZ01000003.1"/>
</dbReference>
<feature type="chain" id="PRO_5011984282" description="YD repeat-containing protein" evidence="1">
    <location>
        <begin position="24"/>
        <end position="1115"/>
    </location>
</feature>
<accession>A0A1T4SX34</accession>
<evidence type="ECO:0000313" key="2">
    <source>
        <dbReference type="EMBL" id="SKA32719.1"/>
    </source>
</evidence>
<protein>
    <recommendedName>
        <fullName evidence="4">YD repeat-containing protein</fullName>
    </recommendedName>
</protein>
<dbReference type="STRING" id="634771.SAMN04488128_103706"/>
<evidence type="ECO:0000256" key="1">
    <source>
        <dbReference type="SAM" id="SignalP"/>
    </source>
</evidence>